<protein>
    <submittedName>
        <fullName evidence="2">Agglutinin biogenesis protein MshP</fullName>
    </submittedName>
</protein>
<gene>
    <name evidence="2" type="ORF">GTP44_21580</name>
</gene>
<dbReference type="EMBL" id="WWCP01000034">
    <property type="protein sequence ID" value="MYM84528.1"/>
    <property type="molecule type" value="Genomic_DNA"/>
</dbReference>
<reference evidence="2 3" key="1">
    <citation type="submission" date="2019-12" db="EMBL/GenBank/DDBJ databases">
        <title>Novel species isolated from a subtropical stream in China.</title>
        <authorList>
            <person name="Lu H."/>
        </authorList>
    </citation>
    <scope>NUCLEOTIDE SEQUENCE [LARGE SCALE GENOMIC DNA]</scope>
    <source>
        <strain evidence="2 3">FT50W</strain>
    </source>
</reference>
<evidence type="ECO:0000256" key="1">
    <source>
        <dbReference type="SAM" id="Phobius"/>
    </source>
</evidence>
<name>A0A6L8MR66_9BURK</name>
<dbReference type="AlphaFoldDB" id="A0A6L8MR66"/>
<comment type="caution">
    <text evidence="2">The sequence shown here is derived from an EMBL/GenBank/DDBJ whole genome shotgun (WGS) entry which is preliminary data.</text>
</comment>
<proteinExistence type="predicted"/>
<keyword evidence="1" id="KW-0812">Transmembrane</keyword>
<accession>A0A6L8MR66</accession>
<evidence type="ECO:0000313" key="2">
    <source>
        <dbReference type="EMBL" id="MYM84528.1"/>
    </source>
</evidence>
<feature type="transmembrane region" description="Helical" evidence="1">
    <location>
        <begin position="12"/>
        <end position="34"/>
    </location>
</feature>
<sequence>MRLRRRQQSAGVAMVTAIFLVVVVAGLAVAAVTLSTAQQDASARDLLAQRAYQAAKAGVEWAAYDGLSNGRQPAVRFGCTPAVLTPPARNLALPPNTTLSAFTVTVRVTCALDFQGVAGGGAEDPTAGHVIVESTACNQPAANGCPNPAPGTDYVQRVITVQL</sequence>
<keyword evidence="1" id="KW-1133">Transmembrane helix</keyword>
<keyword evidence="1" id="KW-0472">Membrane</keyword>
<dbReference type="Proteomes" id="UP000474565">
    <property type="component" value="Unassembled WGS sequence"/>
</dbReference>
<organism evidence="2 3">
    <name type="scientific">Duganella lactea</name>
    <dbReference type="NCBI Taxonomy" id="2692173"/>
    <lineage>
        <taxon>Bacteria</taxon>
        <taxon>Pseudomonadati</taxon>
        <taxon>Pseudomonadota</taxon>
        <taxon>Betaproteobacteria</taxon>
        <taxon>Burkholderiales</taxon>
        <taxon>Oxalobacteraceae</taxon>
        <taxon>Telluria group</taxon>
        <taxon>Duganella</taxon>
    </lineage>
</organism>
<evidence type="ECO:0000313" key="3">
    <source>
        <dbReference type="Proteomes" id="UP000474565"/>
    </source>
</evidence>